<dbReference type="Gene3D" id="3.30.460.10">
    <property type="entry name" value="Beta Polymerase, domain 2"/>
    <property type="match status" value="1"/>
</dbReference>
<keyword evidence="4" id="KW-0548">Nucleotidyltransferase</keyword>
<name>A0A3N0I010_9FIRM</name>
<evidence type="ECO:0000259" key="9">
    <source>
        <dbReference type="Pfam" id="PF01743"/>
    </source>
</evidence>
<dbReference type="Proteomes" id="UP000276568">
    <property type="component" value="Unassembled WGS sequence"/>
</dbReference>
<sequence length="439" mass="50976">MKILCPDYVKNILDTFHQAGFQAYIVGGCVRDALLNLTPKDYDVTTNAKPEQVQALFERTIPTGIAHGTITILSDQPVEVTTFRQESMYSDHRHPDHVAFVNDLTEDLARRDFTINAMAYDPKTGLIDPFGGQADLKAQRIRAVGDPYQRFQEDALRMLRAHRFAARFHFQIETQTEKAIQQLHEDIQYVSVERVRHEVLEILRSNPYEIENMTLLLSHWMPELESCRTCLQQTPYHDTNVLHHILRAVKLLDPFDETLAWTLLFHDLGKPACHTTKNGIDHFKGHPAKSAEISSRICKEFKMTNTQKKVIPLLVRYHDEKMKDPLAFIRKFRIEKHWSDAWIKQLFIVKYCDIMAHSVYGQQTIKKLETLEDCYQGCDRPMEYSQLAINGKDIVENTNLSGKDIANALQACLEYAFDHPEKNHKTDLFVYIESRYPWK</sequence>
<dbReference type="CDD" id="cd05398">
    <property type="entry name" value="NT_ClassII-CCAase"/>
    <property type="match status" value="1"/>
</dbReference>
<dbReference type="AlphaFoldDB" id="A0A3N0I010"/>
<evidence type="ECO:0000256" key="2">
    <source>
        <dbReference type="ARBA" id="ARBA00022679"/>
    </source>
</evidence>
<keyword evidence="5" id="KW-0479">Metal-binding</keyword>
<keyword evidence="8" id="KW-0694">RNA-binding</keyword>
<organism evidence="12 13">
    <name type="scientific">Absicoccus porci</name>
    <dbReference type="NCBI Taxonomy" id="2486576"/>
    <lineage>
        <taxon>Bacteria</taxon>
        <taxon>Bacillati</taxon>
        <taxon>Bacillota</taxon>
        <taxon>Erysipelotrichia</taxon>
        <taxon>Erysipelotrichales</taxon>
        <taxon>Erysipelotrichaceae</taxon>
        <taxon>Absicoccus</taxon>
    </lineage>
</organism>
<dbReference type="InterPro" id="IPR043519">
    <property type="entry name" value="NT_sf"/>
</dbReference>
<evidence type="ECO:0000256" key="3">
    <source>
        <dbReference type="ARBA" id="ARBA00022694"/>
    </source>
</evidence>
<evidence type="ECO:0000256" key="7">
    <source>
        <dbReference type="ARBA" id="ARBA00022842"/>
    </source>
</evidence>
<evidence type="ECO:0000256" key="4">
    <source>
        <dbReference type="ARBA" id="ARBA00022695"/>
    </source>
</evidence>
<dbReference type="Pfam" id="PF01743">
    <property type="entry name" value="PolyA_pol"/>
    <property type="match status" value="1"/>
</dbReference>
<evidence type="ECO:0000256" key="8">
    <source>
        <dbReference type="RuleBase" id="RU003953"/>
    </source>
</evidence>
<evidence type="ECO:0000313" key="12">
    <source>
        <dbReference type="EMBL" id="RNM30375.1"/>
    </source>
</evidence>
<keyword evidence="3" id="KW-0819">tRNA processing</keyword>
<gene>
    <name evidence="12" type="ORF">EDX97_06175</name>
</gene>
<dbReference type="InterPro" id="IPR003607">
    <property type="entry name" value="HD/PDEase_dom"/>
</dbReference>
<comment type="caution">
    <text evidence="12">The sequence shown here is derived from an EMBL/GenBank/DDBJ whole genome shotgun (WGS) entry which is preliminary data.</text>
</comment>
<dbReference type="EMBL" id="RJQC01000002">
    <property type="protein sequence ID" value="RNM30375.1"/>
    <property type="molecule type" value="Genomic_DNA"/>
</dbReference>
<dbReference type="CDD" id="cd00077">
    <property type="entry name" value="HDc"/>
    <property type="match status" value="1"/>
</dbReference>
<dbReference type="SUPFAM" id="SSF81301">
    <property type="entry name" value="Nucleotidyltransferase"/>
    <property type="match status" value="1"/>
</dbReference>
<keyword evidence="13" id="KW-1185">Reference proteome</keyword>
<protein>
    <submittedName>
        <fullName evidence="12">CCA tRNA nucleotidyltransferase</fullName>
    </submittedName>
</protein>
<dbReference type="PANTHER" id="PTHR46173">
    <property type="entry name" value="CCA TRNA NUCLEOTIDYLTRANSFERASE 1, MITOCHONDRIAL"/>
    <property type="match status" value="1"/>
</dbReference>
<evidence type="ECO:0000256" key="5">
    <source>
        <dbReference type="ARBA" id="ARBA00022723"/>
    </source>
</evidence>
<evidence type="ECO:0000256" key="1">
    <source>
        <dbReference type="ARBA" id="ARBA00001946"/>
    </source>
</evidence>
<feature type="domain" description="Poly A polymerase head" evidence="9">
    <location>
        <begin position="23"/>
        <end position="142"/>
    </location>
</feature>
<reference evidence="12 13" key="1">
    <citation type="submission" date="2018-11" db="EMBL/GenBank/DDBJ databases">
        <title>Clostridium sp. nov., a member of the family Erysipelotrichaceae isolated from pig faeces.</title>
        <authorList>
            <person name="Chang Y.-H."/>
        </authorList>
    </citation>
    <scope>NUCLEOTIDE SEQUENCE [LARGE SCALE GENOMIC DNA]</scope>
    <source>
        <strain evidence="12 13">YH-panp20</strain>
    </source>
</reference>
<proteinExistence type="inferred from homology"/>
<dbReference type="OrthoDB" id="9805698at2"/>
<dbReference type="GO" id="GO:0016779">
    <property type="term" value="F:nucleotidyltransferase activity"/>
    <property type="evidence" value="ECO:0007669"/>
    <property type="project" value="UniProtKB-KW"/>
</dbReference>
<dbReference type="GO" id="GO:0000166">
    <property type="term" value="F:nucleotide binding"/>
    <property type="evidence" value="ECO:0007669"/>
    <property type="project" value="UniProtKB-KW"/>
</dbReference>
<dbReference type="Pfam" id="PF01966">
    <property type="entry name" value="HD"/>
    <property type="match status" value="1"/>
</dbReference>
<dbReference type="InterPro" id="IPR002646">
    <property type="entry name" value="PolA_pol_head_dom"/>
</dbReference>
<dbReference type="GO" id="GO:0000049">
    <property type="term" value="F:tRNA binding"/>
    <property type="evidence" value="ECO:0007669"/>
    <property type="project" value="TreeGrafter"/>
</dbReference>
<dbReference type="GO" id="GO:0008033">
    <property type="term" value="P:tRNA processing"/>
    <property type="evidence" value="ECO:0007669"/>
    <property type="project" value="UniProtKB-KW"/>
</dbReference>
<evidence type="ECO:0000313" key="13">
    <source>
        <dbReference type="Proteomes" id="UP000276568"/>
    </source>
</evidence>
<evidence type="ECO:0000259" key="11">
    <source>
        <dbReference type="Pfam" id="PF12627"/>
    </source>
</evidence>
<dbReference type="PROSITE" id="PS51257">
    <property type="entry name" value="PROKAR_LIPOPROTEIN"/>
    <property type="match status" value="1"/>
</dbReference>
<evidence type="ECO:0000259" key="10">
    <source>
        <dbReference type="Pfam" id="PF01966"/>
    </source>
</evidence>
<dbReference type="Gene3D" id="1.10.3090.10">
    <property type="entry name" value="cca-adding enzyme, domain 2"/>
    <property type="match status" value="1"/>
</dbReference>
<feature type="domain" description="tRNA nucleotidyltransferase/poly(A) polymerase RNA and SrmB- binding" evidence="11">
    <location>
        <begin position="170"/>
        <end position="208"/>
    </location>
</feature>
<dbReference type="InterPro" id="IPR032828">
    <property type="entry name" value="PolyA_RNA-bd"/>
</dbReference>
<feature type="domain" description="HD" evidence="10">
    <location>
        <begin position="243"/>
        <end position="323"/>
    </location>
</feature>
<dbReference type="GO" id="GO:0046872">
    <property type="term" value="F:metal ion binding"/>
    <property type="evidence" value="ECO:0007669"/>
    <property type="project" value="UniProtKB-KW"/>
</dbReference>
<keyword evidence="2 8" id="KW-0808">Transferase</keyword>
<dbReference type="InterPro" id="IPR006674">
    <property type="entry name" value="HD_domain"/>
</dbReference>
<dbReference type="SUPFAM" id="SSF81891">
    <property type="entry name" value="Poly A polymerase C-terminal region-like"/>
    <property type="match status" value="1"/>
</dbReference>
<dbReference type="Pfam" id="PF12627">
    <property type="entry name" value="PolyA_pol_RNAbd"/>
    <property type="match status" value="1"/>
</dbReference>
<dbReference type="InterPro" id="IPR050264">
    <property type="entry name" value="Bact_CCA-adding_enz_type3_sf"/>
</dbReference>
<comment type="cofactor">
    <cofactor evidence="1">
        <name>Mg(2+)</name>
        <dbReference type="ChEBI" id="CHEBI:18420"/>
    </cofactor>
</comment>
<accession>A0A3N0I010</accession>
<keyword evidence="7" id="KW-0460">Magnesium</keyword>
<comment type="similarity">
    <text evidence="8">Belongs to the tRNA nucleotidyltransferase/poly(A) polymerase family.</text>
</comment>
<dbReference type="PANTHER" id="PTHR46173:SF1">
    <property type="entry name" value="CCA TRNA NUCLEOTIDYLTRANSFERASE 1, MITOCHONDRIAL"/>
    <property type="match status" value="1"/>
</dbReference>
<keyword evidence="6" id="KW-0547">Nucleotide-binding</keyword>
<evidence type="ECO:0000256" key="6">
    <source>
        <dbReference type="ARBA" id="ARBA00022741"/>
    </source>
</evidence>
<dbReference type="RefSeq" id="WP_128520289.1">
    <property type="nucleotide sequence ID" value="NZ_RJQC01000002.1"/>
</dbReference>